<reference evidence="1 2" key="1">
    <citation type="submission" date="2015-07" db="EMBL/GenBank/DDBJ databases">
        <title>Emmonsia species relationships and genome sequence.</title>
        <authorList>
            <person name="Cuomo C.A."/>
            <person name="Schwartz I.S."/>
            <person name="Kenyon C."/>
            <person name="de Hoog G.S."/>
            <person name="Govender N.P."/>
            <person name="Botha A."/>
            <person name="Moreno L."/>
            <person name="de Vries M."/>
            <person name="Munoz J.F."/>
            <person name="Stielow J.B."/>
        </authorList>
    </citation>
    <scope>NUCLEOTIDE SEQUENCE [LARGE SCALE GENOMIC DNA]</scope>
    <source>
        <strain evidence="1 2">CBS 136260</strain>
    </source>
</reference>
<protein>
    <submittedName>
        <fullName evidence="1">Uncharacterized protein</fullName>
    </submittedName>
</protein>
<dbReference type="AlphaFoldDB" id="A0A1B7NKY9"/>
<proteinExistence type="predicted"/>
<accession>A0A1B7NKY9</accession>
<name>A0A1B7NKY9_9EURO</name>
<sequence>VVAVIDQNVGSLIDSCINEALRDNNNNGSWVECHEPGINAGLDTSVLDWEKLLAGTPKN</sequence>
<keyword evidence="2" id="KW-1185">Reference proteome</keyword>
<organism evidence="1 2">
    <name type="scientific">Emergomyces africanus</name>
    <dbReference type="NCBI Taxonomy" id="1955775"/>
    <lineage>
        <taxon>Eukaryota</taxon>
        <taxon>Fungi</taxon>
        <taxon>Dikarya</taxon>
        <taxon>Ascomycota</taxon>
        <taxon>Pezizomycotina</taxon>
        <taxon>Eurotiomycetes</taxon>
        <taxon>Eurotiomycetidae</taxon>
        <taxon>Onygenales</taxon>
        <taxon>Ajellomycetaceae</taxon>
        <taxon>Emergomyces</taxon>
    </lineage>
</organism>
<evidence type="ECO:0000313" key="1">
    <source>
        <dbReference type="EMBL" id="OAX77297.1"/>
    </source>
</evidence>
<dbReference type="EMBL" id="LGUA01002873">
    <property type="protein sequence ID" value="OAX77297.1"/>
    <property type="molecule type" value="Genomic_DNA"/>
</dbReference>
<gene>
    <name evidence="1" type="ORF">ACJ72_08408</name>
</gene>
<comment type="caution">
    <text evidence="1">The sequence shown here is derived from an EMBL/GenBank/DDBJ whole genome shotgun (WGS) entry which is preliminary data.</text>
</comment>
<evidence type="ECO:0000313" key="2">
    <source>
        <dbReference type="Proteomes" id="UP000091918"/>
    </source>
</evidence>
<dbReference type="Proteomes" id="UP000091918">
    <property type="component" value="Unassembled WGS sequence"/>
</dbReference>
<feature type="non-terminal residue" evidence="1">
    <location>
        <position position="1"/>
    </location>
</feature>